<name>A0ABV9U6H3_9ACTN</name>
<reference evidence="6" key="1">
    <citation type="journal article" date="2019" name="Int. J. Syst. Evol. Microbiol.">
        <title>The Global Catalogue of Microorganisms (GCM) 10K type strain sequencing project: providing services to taxonomists for standard genome sequencing and annotation.</title>
        <authorList>
            <consortium name="The Broad Institute Genomics Platform"/>
            <consortium name="The Broad Institute Genome Sequencing Center for Infectious Disease"/>
            <person name="Wu L."/>
            <person name="Ma J."/>
        </authorList>
    </citation>
    <scope>NUCLEOTIDE SEQUENCE [LARGE SCALE GENOMIC DNA]</scope>
    <source>
        <strain evidence="6">KLKA75</strain>
    </source>
</reference>
<dbReference type="PROSITE" id="PS00041">
    <property type="entry name" value="HTH_ARAC_FAMILY_1"/>
    <property type="match status" value="1"/>
</dbReference>
<gene>
    <name evidence="5" type="ORF">ACFPCY_29450</name>
</gene>
<evidence type="ECO:0000256" key="3">
    <source>
        <dbReference type="ARBA" id="ARBA00023163"/>
    </source>
</evidence>
<dbReference type="InterPro" id="IPR018060">
    <property type="entry name" value="HTH_AraC"/>
</dbReference>
<dbReference type="PANTHER" id="PTHR46796:SF12">
    <property type="entry name" value="HTH-TYPE DNA-BINDING TRANSCRIPTIONAL ACTIVATOR EUTR"/>
    <property type="match status" value="1"/>
</dbReference>
<protein>
    <submittedName>
        <fullName evidence="5">Helix-turn-helix domain-containing protein</fullName>
    </submittedName>
</protein>
<dbReference type="InterPro" id="IPR009057">
    <property type="entry name" value="Homeodomain-like_sf"/>
</dbReference>
<proteinExistence type="predicted"/>
<dbReference type="SUPFAM" id="SSF46689">
    <property type="entry name" value="Homeodomain-like"/>
    <property type="match status" value="1"/>
</dbReference>
<dbReference type="Proteomes" id="UP001595872">
    <property type="component" value="Unassembled WGS sequence"/>
</dbReference>
<accession>A0ABV9U6H3</accession>
<evidence type="ECO:0000256" key="1">
    <source>
        <dbReference type="ARBA" id="ARBA00023015"/>
    </source>
</evidence>
<organism evidence="5 6">
    <name type="scientific">Actinomadura gamaensis</name>
    <dbReference type="NCBI Taxonomy" id="1763541"/>
    <lineage>
        <taxon>Bacteria</taxon>
        <taxon>Bacillati</taxon>
        <taxon>Actinomycetota</taxon>
        <taxon>Actinomycetes</taxon>
        <taxon>Streptosporangiales</taxon>
        <taxon>Thermomonosporaceae</taxon>
        <taxon>Actinomadura</taxon>
    </lineage>
</organism>
<evidence type="ECO:0000313" key="6">
    <source>
        <dbReference type="Proteomes" id="UP001595872"/>
    </source>
</evidence>
<dbReference type="Pfam" id="PF12833">
    <property type="entry name" value="HTH_18"/>
    <property type="match status" value="1"/>
</dbReference>
<keyword evidence="2" id="KW-0238">DNA-binding</keyword>
<comment type="caution">
    <text evidence="5">The sequence shown here is derived from an EMBL/GenBank/DDBJ whole genome shotgun (WGS) entry which is preliminary data.</text>
</comment>
<keyword evidence="1" id="KW-0805">Transcription regulation</keyword>
<dbReference type="EMBL" id="JBHSIT010000009">
    <property type="protein sequence ID" value="MFC4911464.1"/>
    <property type="molecule type" value="Genomic_DNA"/>
</dbReference>
<evidence type="ECO:0000259" key="4">
    <source>
        <dbReference type="PROSITE" id="PS01124"/>
    </source>
</evidence>
<keyword evidence="3" id="KW-0804">Transcription</keyword>
<dbReference type="Gene3D" id="1.10.10.60">
    <property type="entry name" value="Homeodomain-like"/>
    <property type="match status" value="1"/>
</dbReference>
<feature type="domain" description="HTH araC/xylS-type" evidence="4">
    <location>
        <begin position="215"/>
        <end position="316"/>
    </location>
</feature>
<dbReference type="RefSeq" id="WP_378260397.1">
    <property type="nucleotide sequence ID" value="NZ_JBHSIT010000009.1"/>
</dbReference>
<keyword evidence="6" id="KW-1185">Reference proteome</keyword>
<dbReference type="InterPro" id="IPR018062">
    <property type="entry name" value="HTH_AraC-typ_CS"/>
</dbReference>
<dbReference type="InterPro" id="IPR050204">
    <property type="entry name" value="AraC_XylS_family_regulators"/>
</dbReference>
<dbReference type="PROSITE" id="PS01124">
    <property type="entry name" value="HTH_ARAC_FAMILY_2"/>
    <property type="match status" value="1"/>
</dbReference>
<dbReference type="SMART" id="SM00342">
    <property type="entry name" value="HTH_ARAC"/>
    <property type="match status" value="1"/>
</dbReference>
<evidence type="ECO:0000256" key="2">
    <source>
        <dbReference type="ARBA" id="ARBA00023125"/>
    </source>
</evidence>
<evidence type="ECO:0000313" key="5">
    <source>
        <dbReference type="EMBL" id="MFC4911464.1"/>
    </source>
</evidence>
<sequence>MQPLLFDSRDLGQTEEFLSQAYAKMSIGGDVSRPHTQIARRTLGSISVDQLNLNYGMSYDVDPLGKVCLCTVQTGSIVNQVAGDEEEVFGPGDVVLFAPPDRPYKGEIRRSRYDIIMFDPDLLQQVAGTEPGHKPETVRLLGARPISDAAGRHLERTIAYLRDDVLGNPVMAADPLVASSSGQLLAAAVLAALPSNVRAAPDAADRRDAHPQTLRRAIAYIEDNADAPITIADIAAAARVSVRAVQHAFRRHLDITPLGYLNQVRLAGAHTALREAESGGTTVTAVAASWGFFHPGRFARDYRAAYGRPPQDTLKDRVT</sequence>
<dbReference type="PANTHER" id="PTHR46796">
    <property type="entry name" value="HTH-TYPE TRANSCRIPTIONAL ACTIVATOR RHAS-RELATED"/>
    <property type="match status" value="1"/>
</dbReference>